<dbReference type="AlphaFoldDB" id="A0A0E4CQ25"/>
<keyword evidence="9" id="KW-1185">Reference proteome</keyword>
<keyword evidence="4" id="KW-0503">Monooxygenase</keyword>
<evidence type="ECO:0000313" key="7">
    <source>
        <dbReference type="EMBL" id="ULP41335.1"/>
    </source>
</evidence>
<dbReference type="Gene3D" id="3.20.20.30">
    <property type="entry name" value="Luciferase-like domain"/>
    <property type="match status" value="1"/>
</dbReference>
<reference evidence="7" key="2">
    <citation type="submission" date="2022-08" db="EMBL/GenBank/DDBJ databases">
        <title>Complete genome sequence of 14 non-tuberculosis mycobacteria type-strains.</title>
        <authorList>
            <person name="Igarashi Y."/>
            <person name="Osugi A."/>
            <person name="Mitarai S."/>
        </authorList>
    </citation>
    <scope>NUCLEOTIDE SEQUENCE</scope>
    <source>
        <strain evidence="7">ATCC 51985</strain>
    </source>
</reference>
<keyword evidence="2" id="KW-0288">FMN</keyword>
<dbReference type="InterPro" id="IPR036661">
    <property type="entry name" value="Luciferase-like_sf"/>
</dbReference>
<dbReference type="PANTHER" id="PTHR42847:SF4">
    <property type="entry name" value="ALKANESULFONATE MONOOXYGENASE-RELATED"/>
    <property type="match status" value="1"/>
</dbReference>
<dbReference type="RefSeq" id="WP_090605538.1">
    <property type="nucleotide sequence ID" value="NZ_CP092423.2"/>
</dbReference>
<keyword evidence="1" id="KW-0285">Flavoprotein</keyword>
<sequence>MASIQLSMGIPSFAAEEPANWEHLTDWARVLESAGFDRLLVSEHIAFGMNMDAYADPGVGGTAGGRQPTGPDGPWLEPLTVLTYLAARTERIRLGTNILLAALRPAAVLAKTVATLDVLSGGRVDLGVGVGWQREEYDVAGVDFDRRGAILDQTLEVCTRLWRENEVSYASPELTFDRIHQMPKPLQPGGVPIWVSGTVNRAVARRLARFGKYWIPWGQDARDLADGIGRMRAAVEGAGGDPHGFGVTGSLRVKANADDGPDLAAVAADAAALANAGVTDLRLTHWPLRLGKRETDLRAFVEAVRGAVAG</sequence>
<reference evidence="6 8" key="1">
    <citation type="submission" date="2015-03" db="EMBL/GenBank/DDBJ databases">
        <authorList>
            <person name="Urmite Genomes"/>
        </authorList>
    </citation>
    <scope>NUCLEOTIDE SEQUENCE [LARGE SCALE GENOMIC DNA]</scope>
    <source>
        <strain evidence="6 8">CSUR P1491</strain>
    </source>
</reference>
<dbReference type="InterPro" id="IPR011251">
    <property type="entry name" value="Luciferase-like_dom"/>
</dbReference>
<evidence type="ECO:0000256" key="2">
    <source>
        <dbReference type="ARBA" id="ARBA00022643"/>
    </source>
</evidence>
<dbReference type="Proteomes" id="UP000199251">
    <property type="component" value="Unassembled WGS sequence"/>
</dbReference>
<dbReference type="STRING" id="141349.BN1232_04590"/>
<evidence type="ECO:0000256" key="4">
    <source>
        <dbReference type="ARBA" id="ARBA00023033"/>
    </source>
</evidence>
<dbReference type="EC" id="1.-.-.-" evidence="7"/>
<organism evidence="6 8">
    <name type="scientific">Mycobacterium lentiflavum</name>
    <dbReference type="NCBI Taxonomy" id="141349"/>
    <lineage>
        <taxon>Bacteria</taxon>
        <taxon>Bacillati</taxon>
        <taxon>Actinomycetota</taxon>
        <taxon>Actinomycetes</taxon>
        <taxon>Mycobacteriales</taxon>
        <taxon>Mycobacteriaceae</taxon>
        <taxon>Mycobacterium</taxon>
        <taxon>Mycobacterium simiae complex</taxon>
    </lineage>
</organism>
<evidence type="ECO:0000313" key="9">
    <source>
        <dbReference type="Proteomes" id="UP001055171"/>
    </source>
</evidence>
<evidence type="ECO:0000313" key="6">
    <source>
        <dbReference type="EMBL" id="CQD19537.1"/>
    </source>
</evidence>
<dbReference type="Pfam" id="PF00296">
    <property type="entry name" value="Bac_luciferase"/>
    <property type="match status" value="1"/>
</dbReference>
<dbReference type="InterPro" id="IPR050172">
    <property type="entry name" value="SsuD_RutA_monooxygenase"/>
</dbReference>
<protein>
    <submittedName>
        <fullName evidence="6">Putative F420-dependent oxidoreductase, family</fullName>
    </submittedName>
    <submittedName>
        <fullName evidence="7">TIGR03619 family F420-dependent LLM class oxidoreductase</fullName>
        <ecNumber evidence="7">1.-.-.-</ecNumber>
    </submittedName>
</protein>
<dbReference type="SUPFAM" id="SSF51679">
    <property type="entry name" value="Bacterial luciferase-like"/>
    <property type="match status" value="1"/>
</dbReference>
<dbReference type="Proteomes" id="UP001055171">
    <property type="component" value="Chromosome"/>
</dbReference>
<dbReference type="InterPro" id="IPR019921">
    <property type="entry name" value="Lucif-like_OxRdtase_Rv2161c"/>
</dbReference>
<accession>A0A0E4CQ25</accession>
<evidence type="ECO:0000313" key="8">
    <source>
        <dbReference type="Proteomes" id="UP000199251"/>
    </source>
</evidence>
<evidence type="ECO:0000259" key="5">
    <source>
        <dbReference type="Pfam" id="PF00296"/>
    </source>
</evidence>
<gene>
    <name evidence="6" type="ORF">BN1232_04590</name>
    <name evidence="7" type="ORF">MJO58_21045</name>
</gene>
<dbReference type="GO" id="GO:0046306">
    <property type="term" value="P:alkanesulfonate catabolic process"/>
    <property type="evidence" value="ECO:0007669"/>
    <property type="project" value="TreeGrafter"/>
</dbReference>
<proteinExistence type="predicted"/>
<dbReference type="EMBL" id="CP092423">
    <property type="protein sequence ID" value="ULP41335.1"/>
    <property type="molecule type" value="Genomic_DNA"/>
</dbReference>
<name>A0A0E4CQ25_MYCLN</name>
<keyword evidence="3 7" id="KW-0560">Oxidoreductase</keyword>
<dbReference type="EMBL" id="CTEE01000001">
    <property type="protein sequence ID" value="CQD19537.1"/>
    <property type="molecule type" value="Genomic_DNA"/>
</dbReference>
<evidence type="ECO:0000256" key="3">
    <source>
        <dbReference type="ARBA" id="ARBA00023002"/>
    </source>
</evidence>
<feature type="domain" description="Luciferase-like" evidence="5">
    <location>
        <begin position="18"/>
        <end position="259"/>
    </location>
</feature>
<dbReference type="PANTHER" id="PTHR42847">
    <property type="entry name" value="ALKANESULFONATE MONOOXYGENASE"/>
    <property type="match status" value="1"/>
</dbReference>
<dbReference type="OrthoDB" id="4074025at2"/>
<dbReference type="NCBIfam" id="TIGR03619">
    <property type="entry name" value="F420_Rv2161c"/>
    <property type="match status" value="1"/>
</dbReference>
<evidence type="ECO:0000256" key="1">
    <source>
        <dbReference type="ARBA" id="ARBA00022630"/>
    </source>
</evidence>
<dbReference type="GO" id="GO:0008726">
    <property type="term" value="F:alkanesulfonate monooxygenase activity"/>
    <property type="evidence" value="ECO:0007669"/>
    <property type="project" value="TreeGrafter"/>
</dbReference>